<dbReference type="InterPro" id="IPR045851">
    <property type="entry name" value="AMP-bd_C_sf"/>
</dbReference>
<evidence type="ECO:0000256" key="2">
    <source>
        <dbReference type="ARBA" id="ARBA00022598"/>
    </source>
</evidence>
<keyword evidence="2" id="KW-0436">Ligase</keyword>
<dbReference type="GO" id="GO:0016877">
    <property type="term" value="F:ligase activity, forming carbon-sulfur bonds"/>
    <property type="evidence" value="ECO:0007669"/>
    <property type="project" value="UniProtKB-ARBA"/>
</dbReference>
<dbReference type="SUPFAM" id="SSF56801">
    <property type="entry name" value="Acetyl-CoA synthetase-like"/>
    <property type="match status" value="1"/>
</dbReference>
<sequence length="455" mass="49900">MITAAKLGLTYVPIDFRLTDHEVLSILQDCKPHIFVVGPAHLALVERIRDRAGSIQRWIALSQAPVPGYELYEDLIVRGEGGGLAYADDDGLFCILYTSGTTGRAKGVKISHRATLHNGLALAKAYAVDEHTRFLMSLPYSATGVVNHSSGPTLMMGGTVVFDEVRNFEAARFFSVIERNRVSHCQLVPTMMFRLLDSPDRTRFDLSSLRTVGYGSAPIPAHRVQQLTEAFGSVFVQAYGMTETCSLATTLNWQDHDVVGTPRQHILASCGRAVAEVEIRIIGDDGREVETGSVGEVAIRAPWNTSGYWANDQQTRELLRNGWLYTGDLGRMDEEEYLYIVDRKKDTVITGGSKVFSPEVEAAIASHPDVAEVAVIGLPDEQWGEHVHAVIVLRGGAVLTNEDIVAHAARSLSRYKLPKSVEFVTEIPKTSTGKYAKNVLRRLAVERPSVPGGLS</sequence>
<comment type="caution">
    <text evidence="8">The sequence shown here is derived from an EMBL/GenBank/DDBJ whole genome shotgun (WGS) entry which is preliminary data.</text>
</comment>
<evidence type="ECO:0000313" key="9">
    <source>
        <dbReference type="Proteomes" id="UP000035489"/>
    </source>
</evidence>
<dbReference type="PROSITE" id="PS00455">
    <property type="entry name" value="AMP_BINDING"/>
    <property type="match status" value="1"/>
</dbReference>
<protein>
    <recommendedName>
        <fullName evidence="5">3-methylmercaptopropionyl-CoA ligase</fullName>
        <ecNumber evidence="4">6.2.1.44</ecNumber>
    </recommendedName>
</protein>
<dbReference type="PANTHER" id="PTHR43767">
    <property type="entry name" value="LONG-CHAIN-FATTY-ACID--COA LIGASE"/>
    <property type="match status" value="1"/>
</dbReference>
<dbReference type="EMBL" id="LCYG01000015">
    <property type="protein sequence ID" value="KLK94294.1"/>
    <property type="molecule type" value="Genomic_DNA"/>
</dbReference>
<evidence type="ECO:0000256" key="4">
    <source>
        <dbReference type="ARBA" id="ARBA00066616"/>
    </source>
</evidence>
<dbReference type="Pfam" id="PF00501">
    <property type="entry name" value="AMP-binding"/>
    <property type="match status" value="1"/>
</dbReference>
<dbReference type="InterPro" id="IPR025110">
    <property type="entry name" value="AMP-bd_C"/>
</dbReference>
<accession>A0A0H1RGW4</accession>
<dbReference type="PANTHER" id="PTHR43767:SF7">
    <property type="entry name" value="MEDIUM_LONG-CHAIN-FATTY-ACID--COA LIGASE FADD8"/>
    <property type="match status" value="1"/>
</dbReference>
<reference evidence="8 9" key="1">
    <citation type="submission" date="2015-05" db="EMBL/GenBank/DDBJ databases">
        <title>Draft genome sequence of Microvirga vignae strain BR3299, a novel nitrogen fixing bacteria isolated from Brazil semi-aired region.</title>
        <authorList>
            <person name="Zilli J.E."/>
            <person name="Passos S.R."/>
            <person name="Leite J."/>
            <person name="Baldani J.I."/>
            <person name="Xavier G.R."/>
            <person name="Rumjaneck N.G."/>
            <person name="Simoes-Araujo J.L."/>
        </authorList>
    </citation>
    <scope>NUCLEOTIDE SEQUENCE [LARGE SCALE GENOMIC DNA]</scope>
    <source>
        <strain evidence="8 9">BR3299</strain>
    </source>
</reference>
<dbReference type="PATRIC" id="fig|1225564.3.peg.1239"/>
<evidence type="ECO:0000256" key="3">
    <source>
        <dbReference type="ARBA" id="ARBA00051915"/>
    </source>
</evidence>
<keyword evidence="9" id="KW-1185">Reference proteome</keyword>
<feature type="domain" description="AMP-binding enzyme C-terminal" evidence="7">
    <location>
        <begin position="359"/>
        <end position="434"/>
    </location>
</feature>
<dbReference type="Pfam" id="PF13193">
    <property type="entry name" value="AMP-binding_C"/>
    <property type="match status" value="1"/>
</dbReference>
<feature type="domain" description="AMP-dependent synthetase/ligase" evidence="6">
    <location>
        <begin position="3"/>
        <end position="309"/>
    </location>
</feature>
<comment type="catalytic activity">
    <reaction evidence="3">
        <text>3-(methylsulfanyl)propanoate + ATP + CoA = 3-(methylsulfanyl)propanoyl-CoA + AMP + diphosphate</text>
        <dbReference type="Rhea" id="RHEA:43052"/>
        <dbReference type="ChEBI" id="CHEBI:30616"/>
        <dbReference type="ChEBI" id="CHEBI:33019"/>
        <dbReference type="ChEBI" id="CHEBI:49016"/>
        <dbReference type="ChEBI" id="CHEBI:57287"/>
        <dbReference type="ChEBI" id="CHEBI:82815"/>
        <dbReference type="ChEBI" id="CHEBI:456215"/>
        <dbReference type="EC" id="6.2.1.44"/>
    </reaction>
    <physiologicalReaction direction="left-to-right" evidence="3">
        <dbReference type="Rhea" id="RHEA:43053"/>
    </physiologicalReaction>
</comment>
<gene>
    <name evidence="8" type="ORF">AA309_04395</name>
</gene>
<evidence type="ECO:0000259" key="6">
    <source>
        <dbReference type="Pfam" id="PF00501"/>
    </source>
</evidence>
<comment type="similarity">
    <text evidence="1">Belongs to the ATP-dependent AMP-binding enzyme family.</text>
</comment>
<dbReference type="STRING" id="1225564.AA309_04395"/>
<evidence type="ECO:0000259" key="7">
    <source>
        <dbReference type="Pfam" id="PF13193"/>
    </source>
</evidence>
<evidence type="ECO:0000313" key="8">
    <source>
        <dbReference type="EMBL" id="KLK94294.1"/>
    </source>
</evidence>
<dbReference type="Proteomes" id="UP000035489">
    <property type="component" value="Unassembled WGS sequence"/>
</dbReference>
<evidence type="ECO:0000256" key="5">
    <source>
        <dbReference type="ARBA" id="ARBA00067668"/>
    </source>
</evidence>
<dbReference type="InterPro" id="IPR020845">
    <property type="entry name" value="AMP-binding_CS"/>
</dbReference>
<dbReference type="InterPro" id="IPR050237">
    <property type="entry name" value="ATP-dep_AMP-bd_enzyme"/>
</dbReference>
<dbReference type="InterPro" id="IPR000873">
    <property type="entry name" value="AMP-dep_synth/lig_dom"/>
</dbReference>
<evidence type="ECO:0000256" key="1">
    <source>
        <dbReference type="ARBA" id="ARBA00006432"/>
    </source>
</evidence>
<name>A0A0H1RGW4_9HYPH</name>
<dbReference type="Gene3D" id="3.40.50.12780">
    <property type="entry name" value="N-terminal domain of ligase-like"/>
    <property type="match status" value="1"/>
</dbReference>
<dbReference type="InterPro" id="IPR042099">
    <property type="entry name" value="ANL_N_sf"/>
</dbReference>
<dbReference type="AlphaFoldDB" id="A0A0H1RGW4"/>
<dbReference type="Gene3D" id="3.30.300.30">
    <property type="match status" value="1"/>
</dbReference>
<organism evidence="8 9">
    <name type="scientific">Microvirga vignae</name>
    <dbReference type="NCBI Taxonomy" id="1225564"/>
    <lineage>
        <taxon>Bacteria</taxon>
        <taxon>Pseudomonadati</taxon>
        <taxon>Pseudomonadota</taxon>
        <taxon>Alphaproteobacteria</taxon>
        <taxon>Hyphomicrobiales</taxon>
        <taxon>Methylobacteriaceae</taxon>
        <taxon>Microvirga</taxon>
    </lineage>
</organism>
<dbReference type="EC" id="6.2.1.44" evidence="4"/>
<dbReference type="FunFam" id="3.30.300.30:FF:000008">
    <property type="entry name" value="2,3-dihydroxybenzoate-AMP ligase"/>
    <property type="match status" value="1"/>
</dbReference>
<proteinExistence type="inferred from homology"/>